<dbReference type="EMBL" id="VLKT01000044">
    <property type="protein sequence ID" value="TWI26965.1"/>
    <property type="molecule type" value="Genomic_DNA"/>
</dbReference>
<gene>
    <name evidence="1" type="ORF">IQ26_05661</name>
</gene>
<dbReference type="RefSeq" id="WP_145721645.1">
    <property type="nucleotide sequence ID" value="NZ_BSPF01000015.1"/>
</dbReference>
<keyword evidence="2" id="KW-1185">Reference proteome</keyword>
<evidence type="ECO:0000313" key="1">
    <source>
        <dbReference type="EMBL" id="TWI26965.1"/>
    </source>
</evidence>
<dbReference type="Proteomes" id="UP000317122">
    <property type="component" value="Unassembled WGS sequence"/>
</dbReference>
<dbReference type="AlphaFoldDB" id="A0A562N479"/>
<dbReference type="OrthoDB" id="7262970at2"/>
<protein>
    <recommendedName>
        <fullName evidence="3">AbiV family abortive infection protein</fullName>
    </recommendedName>
</protein>
<evidence type="ECO:0008006" key="3">
    <source>
        <dbReference type="Google" id="ProtNLM"/>
    </source>
</evidence>
<organism evidence="1 2">
    <name type="scientific">Mesorhizobium tianshanense</name>
    <dbReference type="NCBI Taxonomy" id="39844"/>
    <lineage>
        <taxon>Bacteria</taxon>
        <taxon>Pseudomonadati</taxon>
        <taxon>Pseudomonadota</taxon>
        <taxon>Alphaproteobacteria</taxon>
        <taxon>Hyphomicrobiales</taxon>
        <taxon>Phyllobacteriaceae</taxon>
        <taxon>Mesorhizobium</taxon>
    </lineage>
</organism>
<evidence type="ECO:0000313" key="2">
    <source>
        <dbReference type="Proteomes" id="UP000317122"/>
    </source>
</evidence>
<sequence>MPEAQKSSDIGMKRGRTLANLPASAQLDLIAEGLPILMKSAGDLLAAARSLEGHPRSSSILLGHSLEEVAKILVLMDIVRCPPKIRPSRFGPMMQWFYDHLARLLYLDAQSWLPMHVRQLQEYLDDQRRSHYLEGSIGEYILPNSTLAGRESLLYADIITYEEGDPIWSEPSNHEPVFGFAGGNPRPWEVCCALRDFGAFTRAGLDVVSDVWSRLDFKDEVSATEADRLSHEMALALQTTGLITEQANEDQLGYLYRSWQLPMYRMDFKRIEVPLDELKDQRNANFWSEVGY</sequence>
<accession>A0A562N479</accession>
<reference evidence="1 2" key="1">
    <citation type="journal article" date="2015" name="Stand. Genomic Sci.">
        <title>Genomic Encyclopedia of Bacterial and Archaeal Type Strains, Phase III: the genomes of soil and plant-associated and newly described type strains.</title>
        <authorList>
            <person name="Whitman W.B."/>
            <person name="Woyke T."/>
            <person name="Klenk H.P."/>
            <person name="Zhou Y."/>
            <person name="Lilburn T.G."/>
            <person name="Beck B.J."/>
            <person name="De Vos P."/>
            <person name="Vandamme P."/>
            <person name="Eisen J.A."/>
            <person name="Garrity G."/>
            <person name="Hugenholtz P."/>
            <person name="Kyrpides N.C."/>
        </authorList>
    </citation>
    <scope>NUCLEOTIDE SEQUENCE [LARGE SCALE GENOMIC DNA]</scope>
    <source>
        <strain evidence="1 2">CGMCC 1.2546</strain>
    </source>
</reference>
<name>A0A562N479_9HYPH</name>
<comment type="caution">
    <text evidence="1">The sequence shown here is derived from an EMBL/GenBank/DDBJ whole genome shotgun (WGS) entry which is preliminary data.</text>
</comment>
<proteinExistence type="predicted"/>